<accession>A0A2H3EIF1</accession>
<gene>
    <name evidence="1" type="ORF">ARMGADRAFT_1008443</name>
</gene>
<sequence>MENFDPSTHPPPSDCCHILCGASCHDDSVDIQFDRDFGQWFFHPDDADLWI</sequence>
<dbReference type="Proteomes" id="UP000217790">
    <property type="component" value="Unassembled WGS sequence"/>
</dbReference>
<protein>
    <submittedName>
        <fullName evidence="1">Uncharacterized protein</fullName>
    </submittedName>
</protein>
<proteinExistence type="predicted"/>
<evidence type="ECO:0000313" key="2">
    <source>
        <dbReference type="Proteomes" id="UP000217790"/>
    </source>
</evidence>
<keyword evidence="2" id="KW-1185">Reference proteome</keyword>
<dbReference type="EMBL" id="KZ293647">
    <property type="protein sequence ID" value="PBK99953.1"/>
    <property type="molecule type" value="Genomic_DNA"/>
</dbReference>
<organism evidence="1 2">
    <name type="scientific">Armillaria gallica</name>
    <name type="common">Bulbous honey fungus</name>
    <name type="synonym">Armillaria bulbosa</name>
    <dbReference type="NCBI Taxonomy" id="47427"/>
    <lineage>
        <taxon>Eukaryota</taxon>
        <taxon>Fungi</taxon>
        <taxon>Dikarya</taxon>
        <taxon>Basidiomycota</taxon>
        <taxon>Agaricomycotina</taxon>
        <taxon>Agaricomycetes</taxon>
        <taxon>Agaricomycetidae</taxon>
        <taxon>Agaricales</taxon>
        <taxon>Marasmiineae</taxon>
        <taxon>Physalacriaceae</taxon>
        <taxon>Armillaria</taxon>
    </lineage>
</organism>
<reference evidence="2" key="1">
    <citation type="journal article" date="2017" name="Nat. Ecol. Evol.">
        <title>Genome expansion and lineage-specific genetic innovations in the forest pathogenic fungi Armillaria.</title>
        <authorList>
            <person name="Sipos G."/>
            <person name="Prasanna A.N."/>
            <person name="Walter M.C."/>
            <person name="O'Connor E."/>
            <person name="Balint B."/>
            <person name="Krizsan K."/>
            <person name="Kiss B."/>
            <person name="Hess J."/>
            <person name="Varga T."/>
            <person name="Slot J."/>
            <person name="Riley R."/>
            <person name="Boka B."/>
            <person name="Rigling D."/>
            <person name="Barry K."/>
            <person name="Lee J."/>
            <person name="Mihaltcheva S."/>
            <person name="LaButti K."/>
            <person name="Lipzen A."/>
            <person name="Waldron R."/>
            <person name="Moloney N.M."/>
            <person name="Sperisen C."/>
            <person name="Kredics L."/>
            <person name="Vagvoelgyi C."/>
            <person name="Patrignani A."/>
            <person name="Fitzpatrick D."/>
            <person name="Nagy I."/>
            <person name="Doyle S."/>
            <person name="Anderson J.B."/>
            <person name="Grigoriev I.V."/>
            <person name="Gueldener U."/>
            <person name="Muensterkoetter M."/>
            <person name="Nagy L.G."/>
        </authorList>
    </citation>
    <scope>NUCLEOTIDE SEQUENCE [LARGE SCALE GENOMIC DNA]</scope>
    <source>
        <strain evidence="2">Ar21-2</strain>
    </source>
</reference>
<evidence type="ECO:0000313" key="1">
    <source>
        <dbReference type="EMBL" id="PBK99953.1"/>
    </source>
</evidence>
<name>A0A2H3EIF1_ARMGA</name>
<dbReference type="InParanoid" id="A0A2H3EIF1"/>
<dbReference type="AlphaFoldDB" id="A0A2H3EIF1"/>